<evidence type="ECO:0000313" key="2">
    <source>
        <dbReference type="EMBL" id="TPR43414.1"/>
    </source>
</evidence>
<proteinExistence type="predicted"/>
<feature type="transmembrane region" description="Helical" evidence="1">
    <location>
        <begin position="68"/>
        <end position="84"/>
    </location>
</feature>
<evidence type="ECO:0000313" key="3">
    <source>
        <dbReference type="Proteomes" id="UP000784700"/>
    </source>
</evidence>
<sequence>MNSFTKEMLLNLGLLVFPFIFIISGISDSSPVLYIGIMLLGIICILMAPIYVYYWFNNPKGLWYRKTLAIVYIVVLLACINSYIF</sequence>
<reference evidence="2" key="1">
    <citation type="submission" date="2018-08" db="EMBL/GenBank/DDBJ databases">
        <title>Comparative genomics of wild bee and flower associated Lactobacillus reveals potential adaptation to the bee host.</title>
        <authorList>
            <person name="Vuong H.Q."/>
            <person name="Mcfrederick Q.S."/>
        </authorList>
    </citation>
    <scope>NUCLEOTIDE SEQUENCE</scope>
    <source>
        <strain evidence="2">HV_63</strain>
    </source>
</reference>
<keyword evidence="1" id="KW-1133">Transmembrane helix</keyword>
<comment type="caution">
    <text evidence="2">The sequence shown here is derived from an EMBL/GenBank/DDBJ whole genome shotgun (WGS) entry which is preliminary data.</text>
</comment>
<feature type="transmembrane region" description="Helical" evidence="1">
    <location>
        <begin position="9"/>
        <end position="26"/>
    </location>
</feature>
<organism evidence="2 3">
    <name type="scientific">Apilactobacillus micheneri</name>
    <dbReference type="NCBI Taxonomy" id="1899430"/>
    <lineage>
        <taxon>Bacteria</taxon>
        <taxon>Bacillati</taxon>
        <taxon>Bacillota</taxon>
        <taxon>Bacilli</taxon>
        <taxon>Lactobacillales</taxon>
        <taxon>Lactobacillaceae</taxon>
        <taxon>Apilactobacillus</taxon>
    </lineage>
</organism>
<dbReference type="AlphaFoldDB" id="A0A2S2JMB5"/>
<name>A0A2S2JMB5_9LACO</name>
<keyword evidence="1" id="KW-0812">Transmembrane</keyword>
<keyword evidence="1" id="KW-0472">Membrane</keyword>
<dbReference type="Proteomes" id="UP000784700">
    <property type="component" value="Unassembled WGS sequence"/>
</dbReference>
<gene>
    <name evidence="2" type="ORF">DY130_05195</name>
</gene>
<feature type="transmembrane region" description="Helical" evidence="1">
    <location>
        <begin position="32"/>
        <end position="56"/>
    </location>
</feature>
<dbReference type="EMBL" id="QUBG01000005">
    <property type="protein sequence ID" value="TPR43414.1"/>
    <property type="molecule type" value="Genomic_DNA"/>
</dbReference>
<protein>
    <submittedName>
        <fullName evidence="2">Uncharacterized protein</fullName>
    </submittedName>
</protein>
<dbReference type="RefSeq" id="WP_108983215.1">
    <property type="nucleotide sequence ID" value="NZ_BAABXB010000179.1"/>
</dbReference>
<evidence type="ECO:0000256" key="1">
    <source>
        <dbReference type="SAM" id="Phobius"/>
    </source>
</evidence>
<accession>A0A2S2JMB5</accession>